<dbReference type="SUPFAM" id="SSF53335">
    <property type="entry name" value="S-adenosyl-L-methionine-dependent methyltransferases"/>
    <property type="match status" value="1"/>
</dbReference>
<reference evidence="1 2" key="1">
    <citation type="submission" date="2020-08" db="EMBL/GenBank/DDBJ databases">
        <title>Genomic Encyclopedia of Type Strains, Phase IV (KMG-IV): sequencing the most valuable type-strain genomes for metagenomic binning, comparative biology and taxonomic classification.</title>
        <authorList>
            <person name="Goeker M."/>
        </authorList>
    </citation>
    <scope>NUCLEOTIDE SEQUENCE [LARGE SCALE GENOMIC DNA]</scope>
    <source>
        <strain evidence="1 2">DSM 104969</strain>
    </source>
</reference>
<comment type="caution">
    <text evidence="1">The sequence shown here is derived from an EMBL/GenBank/DDBJ whole genome shotgun (WGS) entry which is preliminary data.</text>
</comment>
<name>A0A840CVC2_9BACT</name>
<keyword evidence="1" id="KW-0489">Methyltransferase</keyword>
<keyword evidence="1" id="KW-0808">Transferase</keyword>
<dbReference type="AlphaFoldDB" id="A0A840CVC2"/>
<accession>A0A840CVC2</accession>
<dbReference type="RefSeq" id="WP_183306673.1">
    <property type="nucleotide sequence ID" value="NZ_JACIEP010000005.1"/>
</dbReference>
<protein>
    <submittedName>
        <fullName evidence="1">SAM-dependent methyltransferase</fullName>
    </submittedName>
</protein>
<keyword evidence="2" id="KW-1185">Reference proteome</keyword>
<organism evidence="1 2">
    <name type="scientific">Dysgonomonas hofstadii</name>
    <dbReference type="NCBI Taxonomy" id="637886"/>
    <lineage>
        <taxon>Bacteria</taxon>
        <taxon>Pseudomonadati</taxon>
        <taxon>Bacteroidota</taxon>
        <taxon>Bacteroidia</taxon>
        <taxon>Bacteroidales</taxon>
        <taxon>Dysgonomonadaceae</taxon>
        <taxon>Dysgonomonas</taxon>
    </lineage>
</organism>
<gene>
    <name evidence="1" type="ORF">GGR21_001638</name>
</gene>
<dbReference type="InterPro" id="IPR029063">
    <property type="entry name" value="SAM-dependent_MTases_sf"/>
</dbReference>
<dbReference type="GO" id="GO:0032259">
    <property type="term" value="P:methylation"/>
    <property type="evidence" value="ECO:0007669"/>
    <property type="project" value="UniProtKB-KW"/>
</dbReference>
<evidence type="ECO:0000313" key="2">
    <source>
        <dbReference type="Proteomes" id="UP000555103"/>
    </source>
</evidence>
<evidence type="ECO:0000313" key="1">
    <source>
        <dbReference type="EMBL" id="MBB4035743.1"/>
    </source>
</evidence>
<dbReference type="Pfam" id="PF03269">
    <property type="entry name" value="DUF268"/>
    <property type="match status" value="1"/>
</dbReference>
<proteinExistence type="predicted"/>
<dbReference type="EMBL" id="JACIEP010000005">
    <property type="protein sequence ID" value="MBB4035743.1"/>
    <property type="molecule type" value="Genomic_DNA"/>
</dbReference>
<dbReference type="Gene3D" id="3.40.50.150">
    <property type="entry name" value="Vaccinia Virus protein VP39"/>
    <property type="match status" value="1"/>
</dbReference>
<dbReference type="GO" id="GO:0008168">
    <property type="term" value="F:methyltransferase activity"/>
    <property type="evidence" value="ECO:0007669"/>
    <property type="project" value="UniProtKB-KW"/>
</dbReference>
<dbReference type="InterPro" id="IPR004951">
    <property type="entry name" value="DUF268_CAE_spp"/>
</dbReference>
<dbReference type="Proteomes" id="UP000555103">
    <property type="component" value="Unassembled WGS sequence"/>
</dbReference>
<sequence length="258" mass="29921">MLKTTQIIFGFYPRRIIKNIKSIPWYNRTRRDFLKQMKNNDTAFPLAKNFPCLQDRYDDSGSASGHYFHQDLFIAQELYKKQPKKHVDIGSRIDGFITHVASFREIEVMDIRPLSDTLPNIKFVQADCMGQSMDNYTNYCDSVSSLHAIEHFGLGRYGDPIDVNGHLKGLNNIYNMLQANGIFYFSVPIGPQRIEFNAHRVFSVSYLLEYFRGKYEIESFSFVDDKGDIHRNMILTEDSALSNFNCKYGCGIFVLRKV</sequence>